<evidence type="ECO:0000256" key="1">
    <source>
        <dbReference type="SAM" id="MobiDB-lite"/>
    </source>
</evidence>
<name>A0A815BAN7_9BILA</name>
<sequence length="347" mass="39046">MSSNTLEDSNLLSPGYISLNDKSNEYVKPDANLVDSHNNDRLKETNFGISNTVHFPTTTSYIENMNKAGISGEETEQTPSLMQTTNKKNGDEMASQLHMPNNTDDHNISVSSNMSDHRTKTLPDADTIVEQKNPSLSPLSRSKNDESQQEIERLNPFAITTSDEKFAEYIENSMKSTTFTISSLTSTTLHDEKEIRSGITEDNTAFKFSLEPQTTAPHLNFEEGRLHFRSRSPVNDPFPDDISDDVFVEDRLLADDSSSDTDKDDDNDDADSEDEFIHIEKPPSPIYDTTSPKDLTKNNSDTNKESNAFFDIFQKMKTFYNQLEEESACIISGKAMSRRTTLKSEKS</sequence>
<dbReference type="EMBL" id="CAJOBA010004346">
    <property type="protein sequence ID" value="CAF3710511.1"/>
    <property type="molecule type" value="Genomic_DNA"/>
</dbReference>
<dbReference type="Proteomes" id="UP000681722">
    <property type="component" value="Unassembled WGS sequence"/>
</dbReference>
<proteinExistence type="predicted"/>
<feature type="compositionally biased region" description="Polar residues" evidence="1">
    <location>
        <begin position="98"/>
        <end position="114"/>
    </location>
</feature>
<evidence type="ECO:0000313" key="5">
    <source>
        <dbReference type="EMBL" id="CAF4051393.1"/>
    </source>
</evidence>
<keyword evidence="6" id="KW-1185">Reference proteome</keyword>
<feature type="region of interest" description="Disordered" evidence="1">
    <location>
        <begin position="92"/>
        <end position="150"/>
    </location>
</feature>
<feature type="compositionally biased region" description="Polar residues" evidence="1">
    <location>
        <begin position="130"/>
        <end position="141"/>
    </location>
</feature>
<feature type="region of interest" description="Disordered" evidence="1">
    <location>
        <begin position="253"/>
        <end position="306"/>
    </location>
</feature>
<organism evidence="3 6">
    <name type="scientific">Didymodactylos carnosus</name>
    <dbReference type="NCBI Taxonomy" id="1234261"/>
    <lineage>
        <taxon>Eukaryota</taxon>
        <taxon>Metazoa</taxon>
        <taxon>Spiralia</taxon>
        <taxon>Gnathifera</taxon>
        <taxon>Rotifera</taxon>
        <taxon>Eurotatoria</taxon>
        <taxon>Bdelloidea</taxon>
        <taxon>Philodinida</taxon>
        <taxon>Philodinidae</taxon>
        <taxon>Didymodactylos</taxon>
    </lineage>
</organism>
<dbReference type="EMBL" id="CAJNOK010004343">
    <property type="protein sequence ID" value="CAF0934578.1"/>
    <property type="molecule type" value="Genomic_DNA"/>
</dbReference>
<dbReference type="EMBL" id="CAJOBC010021528">
    <property type="protein sequence ID" value="CAF4051393.1"/>
    <property type="molecule type" value="Genomic_DNA"/>
</dbReference>
<dbReference type="EMBL" id="CAJNOQ010011041">
    <property type="protein sequence ID" value="CAF1267151.1"/>
    <property type="molecule type" value="Genomic_DNA"/>
</dbReference>
<dbReference type="Proteomes" id="UP000682733">
    <property type="component" value="Unassembled WGS sequence"/>
</dbReference>
<evidence type="ECO:0000313" key="6">
    <source>
        <dbReference type="Proteomes" id="UP000663829"/>
    </source>
</evidence>
<dbReference type="AlphaFoldDB" id="A0A815BAN7"/>
<dbReference type="Proteomes" id="UP000677228">
    <property type="component" value="Unassembled WGS sequence"/>
</dbReference>
<protein>
    <submittedName>
        <fullName evidence="3">Uncharacterized protein</fullName>
    </submittedName>
</protein>
<gene>
    <name evidence="3" type="ORF">GPM918_LOCUS26896</name>
    <name evidence="2" type="ORF">OVA965_LOCUS11314</name>
    <name evidence="5" type="ORF">SRO942_LOCUS27125</name>
    <name evidence="4" type="ORF">TMI583_LOCUS11312</name>
</gene>
<reference evidence="3" key="1">
    <citation type="submission" date="2021-02" db="EMBL/GenBank/DDBJ databases">
        <authorList>
            <person name="Nowell W R."/>
        </authorList>
    </citation>
    <scope>NUCLEOTIDE SEQUENCE</scope>
</reference>
<feature type="compositionally biased region" description="Polar residues" evidence="1">
    <location>
        <begin position="1"/>
        <end position="12"/>
    </location>
</feature>
<evidence type="ECO:0000313" key="2">
    <source>
        <dbReference type="EMBL" id="CAF0934578.1"/>
    </source>
</evidence>
<comment type="caution">
    <text evidence="3">The sequence shown here is derived from an EMBL/GenBank/DDBJ whole genome shotgun (WGS) entry which is preliminary data.</text>
</comment>
<accession>A0A815BAN7</accession>
<feature type="compositionally biased region" description="Acidic residues" evidence="1">
    <location>
        <begin position="257"/>
        <end position="274"/>
    </location>
</feature>
<feature type="region of interest" description="Disordered" evidence="1">
    <location>
        <begin position="1"/>
        <end position="23"/>
    </location>
</feature>
<evidence type="ECO:0000313" key="3">
    <source>
        <dbReference type="EMBL" id="CAF1267151.1"/>
    </source>
</evidence>
<feature type="compositionally biased region" description="Polar residues" evidence="1">
    <location>
        <begin position="287"/>
        <end position="301"/>
    </location>
</feature>
<dbReference type="Proteomes" id="UP000663829">
    <property type="component" value="Unassembled WGS sequence"/>
</dbReference>
<evidence type="ECO:0000313" key="4">
    <source>
        <dbReference type="EMBL" id="CAF3710511.1"/>
    </source>
</evidence>